<dbReference type="Pfam" id="PF11155">
    <property type="entry name" value="DUF2935"/>
    <property type="match status" value="2"/>
</dbReference>
<sequence>MKTFSETALFEHKFWLQILGDHARFILDSLAESEKENITKAKKFKQTFDYLLKKTNDHTDLVAITMEAEKYAKEMREFKLLLIRKHLLGEIKIHLSPSFINHMVNELDEYLLVLKYLKKNEVPPIFHELHHHLLWLLDAAGHAGAISDNLDATEKNLKLKSDIFVTEFEDFYLKAVEMSGFLRANIDSFPALERMNKDVNLEIRLFKNFLDEIKEMELTKQMLGTFSALMADHMMREECYYLMKLAESAAIDKPDCDPTKSRI</sequence>
<dbReference type="InterPro" id="IPR021328">
    <property type="entry name" value="CotB-like"/>
</dbReference>
<dbReference type="RefSeq" id="WP_328015604.1">
    <property type="nucleotide sequence ID" value="NZ_JARTFS010000013.1"/>
</dbReference>
<evidence type="ECO:0000313" key="2">
    <source>
        <dbReference type="Proteomes" id="UP001342826"/>
    </source>
</evidence>
<evidence type="ECO:0000313" key="1">
    <source>
        <dbReference type="EMBL" id="MED4402947.1"/>
    </source>
</evidence>
<reference evidence="1 2" key="1">
    <citation type="submission" date="2023-03" db="EMBL/GenBank/DDBJ databases">
        <title>Bacillus Genome Sequencing.</title>
        <authorList>
            <person name="Dunlap C."/>
        </authorList>
    </citation>
    <scope>NUCLEOTIDE SEQUENCE [LARGE SCALE GENOMIC DNA]</scope>
    <source>
        <strain evidence="1 2">NRS-1717</strain>
    </source>
</reference>
<accession>A0ABU6P2R8</accession>
<dbReference type="Gene3D" id="1.20.1260.120">
    <property type="entry name" value="Protein of unknown function DUF2935"/>
    <property type="match status" value="1"/>
</dbReference>
<dbReference type="SUPFAM" id="SSF158430">
    <property type="entry name" value="Bacillus cereus metalloprotein-like"/>
    <property type="match status" value="2"/>
</dbReference>
<proteinExistence type="predicted"/>
<dbReference type="Proteomes" id="UP001342826">
    <property type="component" value="Unassembled WGS sequence"/>
</dbReference>
<protein>
    <submittedName>
        <fullName evidence="1">DUF2935 domain-containing protein</fullName>
    </submittedName>
</protein>
<comment type="caution">
    <text evidence="1">The sequence shown here is derived from an EMBL/GenBank/DDBJ whole genome shotgun (WGS) entry which is preliminary data.</text>
</comment>
<name>A0ABU6P2R8_9BACI</name>
<organism evidence="1 2">
    <name type="scientific">Metabacillus fastidiosus</name>
    <dbReference type="NCBI Taxonomy" id="1458"/>
    <lineage>
        <taxon>Bacteria</taxon>
        <taxon>Bacillati</taxon>
        <taxon>Bacillota</taxon>
        <taxon>Bacilli</taxon>
        <taxon>Bacillales</taxon>
        <taxon>Bacillaceae</taxon>
        <taxon>Metabacillus</taxon>
    </lineage>
</organism>
<keyword evidence="2" id="KW-1185">Reference proteome</keyword>
<dbReference type="EMBL" id="JARTFS010000013">
    <property type="protein sequence ID" value="MED4402947.1"/>
    <property type="molecule type" value="Genomic_DNA"/>
</dbReference>
<gene>
    <name evidence="1" type="ORF">P9271_16705</name>
</gene>